<proteinExistence type="predicted"/>
<keyword evidence="2" id="KW-1185">Reference proteome</keyword>
<evidence type="ECO:0000313" key="2">
    <source>
        <dbReference type="Proteomes" id="UP000575029"/>
    </source>
</evidence>
<dbReference type="Gene3D" id="1.10.287.210">
    <property type="match status" value="1"/>
</dbReference>
<gene>
    <name evidence="1" type="primary">Erv31_4</name>
    <name evidence="1" type="ORF">GRAPIC_R15455</name>
</gene>
<feature type="non-terminal residue" evidence="1">
    <location>
        <position position="58"/>
    </location>
</feature>
<evidence type="ECO:0000313" key="1">
    <source>
        <dbReference type="EMBL" id="NWV38394.1"/>
    </source>
</evidence>
<sequence>MSNHIIRLQVVVEIKTNKTALALKIISNQQRQTKAAVCQNKLALDYLLAEEGGVRGKF</sequence>
<organism evidence="1 2">
    <name type="scientific">Grantiella picta</name>
    <dbReference type="NCBI Taxonomy" id="266360"/>
    <lineage>
        <taxon>Eukaryota</taxon>
        <taxon>Metazoa</taxon>
        <taxon>Chordata</taxon>
        <taxon>Craniata</taxon>
        <taxon>Vertebrata</taxon>
        <taxon>Euteleostomi</taxon>
        <taxon>Archelosauria</taxon>
        <taxon>Archosauria</taxon>
        <taxon>Dinosauria</taxon>
        <taxon>Saurischia</taxon>
        <taxon>Theropoda</taxon>
        <taxon>Coelurosauria</taxon>
        <taxon>Aves</taxon>
        <taxon>Neognathae</taxon>
        <taxon>Neoaves</taxon>
        <taxon>Telluraves</taxon>
        <taxon>Australaves</taxon>
        <taxon>Passeriformes</taxon>
        <taxon>Meliphagoidea</taxon>
        <taxon>Meliphagidae</taxon>
        <taxon>Grantiella</taxon>
    </lineage>
</organism>
<comment type="caution">
    <text evidence="1">The sequence shown here is derived from an EMBL/GenBank/DDBJ whole genome shotgun (WGS) entry which is preliminary data.</text>
</comment>
<feature type="non-terminal residue" evidence="1">
    <location>
        <position position="1"/>
    </location>
</feature>
<dbReference type="Proteomes" id="UP000575029">
    <property type="component" value="Unassembled WGS sequence"/>
</dbReference>
<accession>A0A7K6EGZ2</accession>
<dbReference type="EMBL" id="VZRM01005148">
    <property type="protein sequence ID" value="NWV38394.1"/>
    <property type="molecule type" value="Genomic_DNA"/>
</dbReference>
<dbReference type="AlphaFoldDB" id="A0A7K6EGZ2"/>
<dbReference type="SUPFAM" id="SSF58069">
    <property type="entry name" value="Virus ectodomain"/>
    <property type="match status" value="1"/>
</dbReference>
<protein>
    <submittedName>
        <fullName evidence="1">ENR1 protein</fullName>
    </submittedName>
</protein>
<name>A0A7K6EGZ2_9PASS</name>
<reference evidence="1 2" key="1">
    <citation type="submission" date="2019-09" db="EMBL/GenBank/DDBJ databases">
        <title>Bird 10,000 Genomes (B10K) Project - Family phase.</title>
        <authorList>
            <person name="Zhang G."/>
        </authorList>
    </citation>
    <scope>NUCLEOTIDE SEQUENCE [LARGE SCALE GENOMIC DNA]</scope>
    <source>
        <strain evidence="1">B10K-DU-029-50</strain>
        <tissue evidence="1">Heart</tissue>
    </source>
</reference>